<sequence length="68" mass="7694">MKEDLKIEISDQIIDSVAGIEVAEATIKLAMESLYETSFKEWSALQLAVEHLSSIRNELSTIDRELLK</sequence>
<evidence type="ECO:0000313" key="1">
    <source>
        <dbReference type="EMBL" id="WAT01494.1"/>
    </source>
</evidence>
<name>A0ABY7HQZ6_9GAMM</name>
<accession>A0ABY7HQZ6</accession>
<organism evidence="1 2">
    <name type="scientific">Rouxiella chamberiensis</name>
    <dbReference type="NCBI Taxonomy" id="1513468"/>
    <lineage>
        <taxon>Bacteria</taxon>
        <taxon>Pseudomonadati</taxon>
        <taxon>Pseudomonadota</taxon>
        <taxon>Gammaproteobacteria</taxon>
        <taxon>Enterobacterales</taxon>
        <taxon>Yersiniaceae</taxon>
        <taxon>Rouxiella</taxon>
    </lineage>
</organism>
<protein>
    <submittedName>
        <fullName evidence="1">Uncharacterized protein</fullName>
    </submittedName>
</protein>
<dbReference type="EMBL" id="CP114058">
    <property type="protein sequence ID" value="WAT01494.1"/>
    <property type="molecule type" value="Genomic_DNA"/>
</dbReference>
<gene>
    <name evidence="1" type="ORF">O1V66_01530</name>
</gene>
<dbReference type="Proteomes" id="UP001164712">
    <property type="component" value="Chromosome"/>
</dbReference>
<evidence type="ECO:0000313" key="2">
    <source>
        <dbReference type="Proteomes" id="UP001164712"/>
    </source>
</evidence>
<proteinExistence type="predicted"/>
<reference evidence="1" key="1">
    <citation type="submission" date="2022-12" db="EMBL/GenBank/DDBJ databases">
        <title>Complete genome sequence of an Australian strain of Rouxiella badensis DAR84756 and resolution of the R. badensis DSM100043 and R. chamberiensis DSM28324 genomes.</title>
        <authorList>
            <person name="Paul S."/>
            <person name="Anderson P.J."/>
            <person name="Maynard G."/>
            <person name="Dyall-Smith M."/>
            <person name="Kudinha T."/>
        </authorList>
    </citation>
    <scope>NUCLEOTIDE SEQUENCE</scope>
    <source>
        <strain evidence="1">DSM 28324</strain>
    </source>
</reference>
<dbReference type="RefSeq" id="WP_045047474.1">
    <property type="nucleotide sequence ID" value="NZ_CP114058.1"/>
</dbReference>
<keyword evidence="2" id="KW-1185">Reference proteome</keyword>